<dbReference type="PANTHER" id="PTHR43280:SF28">
    <property type="entry name" value="HTH-TYPE TRANSCRIPTIONAL ACTIVATOR RHAS"/>
    <property type="match status" value="1"/>
</dbReference>
<evidence type="ECO:0000259" key="4">
    <source>
        <dbReference type="PROSITE" id="PS01124"/>
    </source>
</evidence>
<evidence type="ECO:0000256" key="1">
    <source>
        <dbReference type="ARBA" id="ARBA00023015"/>
    </source>
</evidence>
<proteinExistence type="predicted"/>
<dbReference type="PROSITE" id="PS00041">
    <property type="entry name" value="HTH_ARAC_FAMILY_1"/>
    <property type="match status" value="1"/>
</dbReference>
<keyword evidence="6" id="KW-1185">Reference proteome</keyword>
<dbReference type="InterPro" id="IPR018060">
    <property type="entry name" value="HTH_AraC"/>
</dbReference>
<name>A0ABY5HZ78_9FIRM</name>
<dbReference type="InterPro" id="IPR018062">
    <property type="entry name" value="HTH_AraC-typ_CS"/>
</dbReference>
<evidence type="ECO:0000256" key="2">
    <source>
        <dbReference type="ARBA" id="ARBA00023125"/>
    </source>
</evidence>
<dbReference type="Gene3D" id="1.10.10.60">
    <property type="entry name" value="Homeodomain-like"/>
    <property type="match status" value="2"/>
</dbReference>
<keyword evidence="1" id="KW-0805">Transcription regulation</keyword>
<dbReference type="SUPFAM" id="SSF46689">
    <property type="entry name" value="Homeodomain-like"/>
    <property type="match status" value="2"/>
</dbReference>
<organism evidence="5 6">
    <name type="scientific">Allocoprobacillus halotolerans</name>
    <dbReference type="NCBI Taxonomy" id="2944914"/>
    <lineage>
        <taxon>Bacteria</taxon>
        <taxon>Bacillati</taxon>
        <taxon>Bacillota</taxon>
        <taxon>Erysipelotrichia</taxon>
        <taxon>Erysipelotrichales</taxon>
        <taxon>Erysipelotrichaceae</taxon>
        <taxon>Allocoprobacillus</taxon>
    </lineage>
</organism>
<keyword evidence="2" id="KW-0238">DNA-binding</keyword>
<reference evidence="5" key="1">
    <citation type="submission" date="2022-07" db="EMBL/GenBank/DDBJ databases">
        <title>Faecal culturing of patients with breast cancer.</title>
        <authorList>
            <person name="Teng N.M.Y."/>
            <person name="Kiu R."/>
            <person name="Evans R."/>
            <person name="Baker D.J."/>
            <person name="Zenner C."/>
            <person name="Robinson S.D."/>
            <person name="Hall L.J."/>
        </authorList>
    </citation>
    <scope>NUCLEOTIDE SEQUENCE</scope>
    <source>
        <strain evidence="5">LH1062</strain>
    </source>
</reference>
<keyword evidence="3" id="KW-0804">Transcription</keyword>
<dbReference type="Proteomes" id="UP001060112">
    <property type="component" value="Chromosome"/>
</dbReference>
<dbReference type="PROSITE" id="PS01124">
    <property type="entry name" value="HTH_ARAC_FAMILY_2"/>
    <property type="match status" value="1"/>
</dbReference>
<sequence>MKKIITYVNVYYQDKIILDQIADEVGLPPHYLCRHFKQQMDCTSFKYILDFRLRKSIELLEKDISITDISYMCGFGDVHFFTKKFKEKMNVTPYVYKKNLKEKDVHI</sequence>
<protein>
    <submittedName>
        <fullName evidence="5">AraC family transcriptional regulator</fullName>
    </submittedName>
</protein>
<dbReference type="RefSeq" id="WP_290137678.1">
    <property type="nucleotide sequence ID" value="NZ_CP101620.1"/>
</dbReference>
<evidence type="ECO:0000313" key="6">
    <source>
        <dbReference type="Proteomes" id="UP001060112"/>
    </source>
</evidence>
<evidence type="ECO:0000313" key="5">
    <source>
        <dbReference type="EMBL" id="UTY37788.1"/>
    </source>
</evidence>
<dbReference type="EMBL" id="CP101620">
    <property type="protein sequence ID" value="UTY37788.1"/>
    <property type="molecule type" value="Genomic_DNA"/>
</dbReference>
<dbReference type="InterPro" id="IPR009057">
    <property type="entry name" value="Homeodomain-like_sf"/>
</dbReference>
<evidence type="ECO:0000256" key="3">
    <source>
        <dbReference type="ARBA" id="ARBA00023163"/>
    </source>
</evidence>
<accession>A0ABY5HZ78</accession>
<feature type="domain" description="HTH araC/xylS-type" evidence="4">
    <location>
        <begin position="2"/>
        <end position="99"/>
    </location>
</feature>
<dbReference type="Pfam" id="PF12833">
    <property type="entry name" value="HTH_18"/>
    <property type="match status" value="1"/>
</dbReference>
<dbReference type="SMART" id="SM00342">
    <property type="entry name" value="HTH_ARAC"/>
    <property type="match status" value="1"/>
</dbReference>
<dbReference type="PANTHER" id="PTHR43280">
    <property type="entry name" value="ARAC-FAMILY TRANSCRIPTIONAL REGULATOR"/>
    <property type="match status" value="1"/>
</dbReference>
<gene>
    <name evidence="5" type="ORF">NMU03_08580</name>
</gene>